<reference evidence="3" key="1">
    <citation type="submission" date="2020-10" db="EMBL/GenBank/DDBJ databases">
        <authorList>
            <person name="Castelo-Branco R."/>
            <person name="Eusebio N."/>
            <person name="Adriana R."/>
            <person name="Vieira A."/>
            <person name="Brugerolle De Fraissinette N."/>
            <person name="Rezende De Castro R."/>
            <person name="Schneider M.P."/>
            <person name="Vasconcelos V."/>
            <person name="Leao P.N."/>
        </authorList>
    </citation>
    <scope>NUCLEOTIDE SEQUENCE</scope>
    <source>
        <strain evidence="3">LEGE 06105</strain>
    </source>
</reference>
<evidence type="ECO:0000313" key="3">
    <source>
        <dbReference type="EMBL" id="MBE9212378.1"/>
    </source>
</evidence>
<name>A0A8J7FA04_9CYAN</name>
<dbReference type="RefSeq" id="WP_193918254.1">
    <property type="nucleotide sequence ID" value="NZ_JADEWL010000013.1"/>
</dbReference>
<gene>
    <name evidence="3" type="ORF">IQ247_06585</name>
</gene>
<keyword evidence="1" id="KW-0812">Transmembrane</keyword>
<evidence type="ECO:0000256" key="1">
    <source>
        <dbReference type="SAM" id="Phobius"/>
    </source>
</evidence>
<keyword evidence="1" id="KW-0472">Membrane</keyword>
<protein>
    <submittedName>
        <fullName evidence="3">Uncharacterized protein</fullName>
    </submittedName>
</protein>
<evidence type="ECO:0000256" key="2">
    <source>
        <dbReference type="SAM" id="SignalP"/>
    </source>
</evidence>
<organism evidence="3 4">
    <name type="scientific">Plectonema cf. radiosum LEGE 06105</name>
    <dbReference type="NCBI Taxonomy" id="945769"/>
    <lineage>
        <taxon>Bacteria</taxon>
        <taxon>Bacillati</taxon>
        <taxon>Cyanobacteriota</taxon>
        <taxon>Cyanophyceae</taxon>
        <taxon>Oscillatoriophycideae</taxon>
        <taxon>Oscillatoriales</taxon>
        <taxon>Microcoleaceae</taxon>
        <taxon>Plectonema</taxon>
    </lineage>
</organism>
<feature type="chain" id="PRO_5035241394" evidence="2">
    <location>
        <begin position="19"/>
        <end position="55"/>
    </location>
</feature>
<keyword evidence="1" id="KW-1133">Transmembrane helix</keyword>
<dbReference type="EMBL" id="JADEWL010000013">
    <property type="protein sequence ID" value="MBE9212378.1"/>
    <property type="molecule type" value="Genomic_DNA"/>
</dbReference>
<evidence type="ECO:0000313" key="4">
    <source>
        <dbReference type="Proteomes" id="UP000620559"/>
    </source>
</evidence>
<dbReference type="Proteomes" id="UP000620559">
    <property type="component" value="Unassembled WGS sequence"/>
</dbReference>
<keyword evidence="2" id="KW-0732">Signal</keyword>
<comment type="caution">
    <text evidence="3">The sequence shown here is derived from an EMBL/GenBank/DDBJ whole genome shotgun (WGS) entry which is preliminary data.</text>
</comment>
<dbReference type="AlphaFoldDB" id="A0A8J7FA04"/>
<feature type="signal peptide" evidence="2">
    <location>
        <begin position="1"/>
        <end position="18"/>
    </location>
</feature>
<accession>A0A8J7FA04</accession>
<feature type="transmembrane region" description="Helical" evidence="1">
    <location>
        <begin position="34"/>
        <end position="54"/>
    </location>
</feature>
<sequence>MATLIVFLICVFPSNVYAAINSVDFGGNENGPRYLLFRLPLQVLLIGWTWIVTVR</sequence>
<keyword evidence="4" id="KW-1185">Reference proteome</keyword>
<proteinExistence type="predicted"/>